<evidence type="ECO:0000313" key="6">
    <source>
        <dbReference type="Proteomes" id="UP000000328"/>
    </source>
</evidence>
<feature type="active site" description="Proton donor" evidence="3">
    <location>
        <position position="357"/>
    </location>
</feature>
<dbReference type="SUPFAM" id="SSF50621">
    <property type="entry name" value="Alanine racemase C-terminal domain-like"/>
    <property type="match status" value="1"/>
</dbReference>
<evidence type="ECO:0000256" key="3">
    <source>
        <dbReference type="PIRSR" id="PIRSR600183-50"/>
    </source>
</evidence>
<dbReference type="InterPro" id="IPR022657">
    <property type="entry name" value="De-COase2_CS"/>
</dbReference>
<dbReference type="GO" id="GO:0009089">
    <property type="term" value="P:lysine biosynthetic process via diaminopimelate"/>
    <property type="evidence" value="ECO:0007669"/>
    <property type="project" value="TreeGrafter"/>
</dbReference>
<dbReference type="InterPro" id="IPR022644">
    <property type="entry name" value="De-COase2_N"/>
</dbReference>
<keyword evidence="2 3" id="KW-0663">Pyridoxal phosphate</keyword>
<feature type="domain" description="Orn/DAP/Arg decarboxylase 2 N-terminal" evidence="4">
    <location>
        <begin position="37"/>
        <end position="288"/>
    </location>
</feature>
<gene>
    <name evidence="5" type="primary">lysA</name>
    <name evidence="5" type="ordered locus">AMED_5226</name>
</gene>
<dbReference type="HOGENOM" id="CLU_026444_3_1_11"/>
<dbReference type="PATRIC" id="fig|749927.5.peg.5412"/>
<dbReference type="InterPro" id="IPR000183">
    <property type="entry name" value="Orn/DAP/Arg_de-COase"/>
</dbReference>
<dbReference type="PRINTS" id="PR01179">
    <property type="entry name" value="ODADCRBXLASE"/>
</dbReference>
<dbReference type="InterPro" id="IPR009006">
    <property type="entry name" value="Ala_racemase/Decarboxylase_C"/>
</dbReference>
<reference evidence="5 6" key="1">
    <citation type="journal article" date="2010" name="Cell Res.">
        <title>Complete genome sequence of the rifamycin SV-producing Amycolatopsis mediterranei U32 revealed its genetic characteristics in phylogeny and metabolism.</title>
        <authorList>
            <person name="Zhao W."/>
            <person name="Zhong Y."/>
            <person name="Yuan H."/>
            <person name="Wang J."/>
            <person name="Zheng H."/>
            <person name="Wang Y."/>
            <person name="Cen X."/>
            <person name="Xu F."/>
            <person name="Bai J."/>
            <person name="Han X."/>
            <person name="Lu G."/>
            <person name="Zhu Y."/>
            <person name="Shao Z."/>
            <person name="Yan H."/>
            <person name="Li C."/>
            <person name="Peng N."/>
            <person name="Zhang Z."/>
            <person name="Zhang Y."/>
            <person name="Lin W."/>
            <person name="Fan Y."/>
            <person name="Qin Z."/>
            <person name="Hu Y."/>
            <person name="Zhu B."/>
            <person name="Wang S."/>
            <person name="Ding X."/>
            <person name="Zhao G.P."/>
        </authorList>
    </citation>
    <scope>NUCLEOTIDE SEQUENCE [LARGE SCALE GENOMIC DNA]</scope>
    <source>
        <strain evidence="6">U-32</strain>
    </source>
</reference>
<dbReference type="SUPFAM" id="SSF51419">
    <property type="entry name" value="PLP-binding barrel"/>
    <property type="match status" value="1"/>
</dbReference>
<dbReference type="GeneID" id="92872932"/>
<feature type="modified residue" description="N6-(pyridoxal phosphate)lysine" evidence="3">
    <location>
        <position position="63"/>
    </location>
</feature>
<name>A0A0H3DBM1_AMYMU</name>
<dbReference type="Gene3D" id="3.20.20.10">
    <property type="entry name" value="Alanine racemase"/>
    <property type="match status" value="1"/>
</dbReference>
<dbReference type="PANTHER" id="PTHR43727:SF3">
    <property type="entry name" value="GROUP IV DECARBOXYLASE"/>
    <property type="match status" value="1"/>
</dbReference>
<dbReference type="InterPro" id="IPR029066">
    <property type="entry name" value="PLP-binding_barrel"/>
</dbReference>
<dbReference type="EMBL" id="CP002000">
    <property type="protein sequence ID" value="ADJ46989.1"/>
    <property type="molecule type" value="Genomic_DNA"/>
</dbReference>
<dbReference type="RefSeq" id="WP_013227050.1">
    <property type="nucleotide sequence ID" value="NC_014318.1"/>
</dbReference>
<dbReference type="AlphaFoldDB" id="A0A0H3DBM1"/>
<evidence type="ECO:0000313" key="5">
    <source>
        <dbReference type="EMBL" id="ADJ46989.1"/>
    </source>
</evidence>
<dbReference type="PANTHER" id="PTHR43727">
    <property type="entry name" value="DIAMINOPIMELATE DECARBOXYLASE"/>
    <property type="match status" value="1"/>
</dbReference>
<evidence type="ECO:0000256" key="1">
    <source>
        <dbReference type="ARBA" id="ARBA00001933"/>
    </source>
</evidence>
<dbReference type="OrthoDB" id="9802241at2"/>
<dbReference type="GO" id="GO:0008836">
    <property type="term" value="F:diaminopimelate decarboxylase activity"/>
    <property type="evidence" value="ECO:0007669"/>
    <property type="project" value="TreeGrafter"/>
</dbReference>
<evidence type="ECO:0000259" key="4">
    <source>
        <dbReference type="Pfam" id="PF02784"/>
    </source>
</evidence>
<dbReference type="Proteomes" id="UP000000328">
    <property type="component" value="Chromosome"/>
</dbReference>
<organism evidence="5 6">
    <name type="scientific">Amycolatopsis mediterranei (strain U-32)</name>
    <dbReference type="NCBI Taxonomy" id="749927"/>
    <lineage>
        <taxon>Bacteria</taxon>
        <taxon>Bacillati</taxon>
        <taxon>Actinomycetota</taxon>
        <taxon>Actinomycetes</taxon>
        <taxon>Pseudonocardiales</taxon>
        <taxon>Pseudonocardiaceae</taxon>
        <taxon>Amycolatopsis</taxon>
    </lineage>
</organism>
<dbReference type="KEGG" id="amd:AMED_5226"/>
<dbReference type="Pfam" id="PF02784">
    <property type="entry name" value="Orn_Arg_deC_N"/>
    <property type="match status" value="1"/>
</dbReference>
<dbReference type="Gene3D" id="2.40.37.10">
    <property type="entry name" value="Lyase, Ornithine Decarboxylase, Chain A, domain 1"/>
    <property type="match status" value="1"/>
</dbReference>
<comment type="cofactor">
    <cofactor evidence="1 3">
        <name>pyridoxal 5'-phosphate</name>
        <dbReference type="ChEBI" id="CHEBI:597326"/>
    </cofactor>
</comment>
<dbReference type="PROSITE" id="PS00879">
    <property type="entry name" value="ODR_DC_2_2"/>
    <property type="match status" value="1"/>
</dbReference>
<proteinExistence type="predicted"/>
<accession>A0A0H3DBM1</accession>
<protein>
    <submittedName>
        <fullName evidence="5">Diaminopimelate decarboxylase</fullName>
    </submittedName>
</protein>
<dbReference type="eggNOG" id="COG0019">
    <property type="taxonomic scope" value="Bacteria"/>
</dbReference>
<evidence type="ECO:0000256" key="2">
    <source>
        <dbReference type="ARBA" id="ARBA00022898"/>
    </source>
</evidence>
<sequence length="442" mass="46211">MTTTSAPRTRTDRKLLALAAAADRRLAAPLAGFVDLATVREAVEDLTEAFAPLGRVQHTVAAKACGLAPLLRFLGDLGIDAEVASPGETAVAEAAGLRGPRLVLDSPAKTTAELAHALAEGTAVNADNFQELARLDRLVGAAPPRSVLGLRINPQVGAGRIGDTSTATAASKFGIPLRDNGSRALLREAFTRRPWLTRLHVHVGSQGCPPELMADGVAAAHELAEEINAEAGYRQVTSLDLGGGLPVDFTSDAPGPTYAGYVATLLARVPSLGDGRYAFVTEFGRSLLAKSGFLVSTVEYTKVAGGRHIAVTHAGGQVAARTVLQPEHWPLRIGAFDATGVPKTGPEVAQDIAGPLCFAGDLLARERPLPLLEPGDLVVAHDTGAYYFGAHYAYNTLPRPAVYGFTVSGRGDVEFTPLRRAQTLDELVADAGGEFLGARPEA</sequence>